<accession>A0ABV5GP38</accession>
<dbReference type="InterPro" id="IPR007420">
    <property type="entry name" value="DUF465"/>
</dbReference>
<dbReference type="EMBL" id="JBHMEY010000038">
    <property type="protein sequence ID" value="MFB9097152.1"/>
    <property type="molecule type" value="Genomic_DNA"/>
</dbReference>
<sequence>MIKKHQLATDFPEFEEKIHDLKTSDNHFKKLFDDYDNLDHEIYRIESDTEPASDDTLNSLRVERVRIKDEIYSYLTNN</sequence>
<dbReference type="InterPro" id="IPR038444">
    <property type="entry name" value="DUF465_sf"/>
</dbReference>
<gene>
    <name evidence="1" type="ORF">ACFFVF_11535</name>
</gene>
<dbReference type="Proteomes" id="UP001589607">
    <property type="component" value="Unassembled WGS sequence"/>
</dbReference>
<dbReference type="RefSeq" id="WP_236454270.1">
    <property type="nucleotide sequence ID" value="NZ_CBCSGE010000033.1"/>
</dbReference>
<name>A0ABV5GP38_9FLAO</name>
<dbReference type="Gene3D" id="6.10.280.50">
    <property type="match status" value="1"/>
</dbReference>
<evidence type="ECO:0000313" key="1">
    <source>
        <dbReference type="EMBL" id="MFB9097152.1"/>
    </source>
</evidence>
<reference evidence="1 2" key="1">
    <citation type="submission" date="2024-09" db="EMBL/GenBank/DDBJ databases">
        <authorList>
            <person name="Sun Q."/>
            <person name="Mori K."/>
        </authorList>
    </citation>
    <scope>NUCLEOTIDE SEQUENCE [LARGE SCALE GENOMIC DNA]</scope>
    <source>
        <strain evidence="1 2">CECT 7955</strain>
    </source>
</reference>
<dbReference type="Pfam" id="PF04325">
    <property type="entry name" value="DUF465"/>
    <property type="match status" value="1"/>
</dbReference>
<evidence type="ECO:0000313" key="2">
    <source>
        <dbReference type="Proteomes" id="UP001589607"/>
    </source>
</evidence>
<protein>
    <submittedName>
        <fullName evidence="1">YdcH family protein</fullName>
    </submittedName>
</protein>
<organism evidence="1 2">
    <name type="scientific">Flavobacterium jumunjinense</name>
    <dbReference type="NCBI Taxonomy" id="998845"/>
    <lineage>
        <taxon>Bacteria</taxon>
        <taxon>Pseudomonadati</taxon>
        <taxon>Bacteroidota</taxon>
        <taxon>Flavobacteriia</taxon>
        <taxon>Flavobacteriales</taxon>
        <taxon>Flavobacteriaceae</taxon>
        <taxon>Flavobacterium</taxon>
    </lineage>
</organism>
<comment type="caution">
    <text evidence="1">The sequence shown here is derived from an EMBL/GenBank/DDBJ whole genome shotgun (WGS) entry which is preliminary data.</text>
</comment>
<keyword evidence="2" id="KW-1185">Reference proteome</keyword>
<proteinExistence type="predicted"/>